<dbReference type="InterPro" id="IPR025646">
    <property type="entry name" value="DUF4350"/>
</dbReference>
<feature type="transmembrane region" description="Helical" evidence="1">
    <location>
        <begin position="25"/>
        <end position="43"/>
    </location>
</feature>
<evidence type="ECO:0000256" key="1">
    <source>
        <dbReference type="SAM" id="Phobius"/>
    </source>
</evidence>
<gene>
    <name evidence="3" type="ORF">RS84_03481</name>
</gene>
<keyword evidence="4" id="KW-1185">Reference proteome</keyword>
<sequence>MTTLVPDYVASTVEAPDRKTRIRSLVGWAVVVALVVGGAFLAIRVATTAPSWHDALDPEGVGDTGSMALAEILRRQGVEVEVHRSRIDAAAAVDDDTTLVMANPVTLTDDGVEELISSAERVVFLSAGTHLLSLLDMGDSAAGAGSAVSARCDVPEFAQVGTIRPDRMFAPADGVQGCFRDSEGDGATVLIDDSDGVRRTVVDGARLFSNARLAEDGNAALGLALLGQTSKVVWYVPSYEDTDIEAESPETLGTLTPDWLTPAILLLLLTGLAAGLWRGRRFGPLVAESLPVTVRASETMHGRARLTARAGDAAHAAEALRDGSRRRLAKRLGLAVTATADEIADAAADRLRIPRGSLQNLLAGDLPRDDTSLILYARQLAELEASVDNSRALPDTPGGHS</sequence>
<evidence type="ECO:0000313" key="4">
    <source>
        <dbReference type="Proteomes" id="UP000033900"/>
    </source>
</evidence>
<name>A0A0M2HJH4_9MICO</name>
<keyword evidence="1" id="KW-0472">Membrane</keyword>
<organism evidence="3 4">
    <name type="scientific">Microbacterium hydrocarbonoxydans</name>
    <dbReference type="NCBI Taxonomy" id="273678"/>
    <lineage>
        <taxon>Bacteria</taxon>
        <taxon>Bacillati</taxon>
        <taxon>Actinomycetota</taxon>
        <taxon>Actinomycetes</taxon>
        <taxon>Micrococcales</taxon>
        <taxon>Microbacteriaceae</taxon>
        <taxon>Microbacterium</taxon>
    </lineage>
</organism>
<reference evidence="3 4" key="1">
    <citation type="submission" date="2015-02" db="EMBL/GenBank/DDBJ databases">
        <title>Draft genome sequences of ten Microbacterium spp. with emphasis on heavy metal contaminated environments.</title>
        <authorList>
            <person name="Corretto E."/>
        </authorList>
    </citation>
    <scope>NUCLEOTIDE SEQUENCE [LARGE SCALE GENOMIC DNA]</scope>
    <source>
        <strain evidence="3 4">SA35</strain>
    </source>
</reference>
<dbReference type="STRING" id="273678.RS84_03481"/>
<evidence type="ECO:0000259" key="2">
    <source>
        <dbReference type="Pfam" id="PF14258"/>
    </source>
</evidence>
<proteinExistence type="predicted"/>
<dbReference type="Pfam" id="PF14258">
    <property type="entry name" value="DUF4350"/>
    <property type="match status" value="1"/>
</dbReference>
<evidence type="ECO:0000313" key="3">
    <source>
        <dbReference type="EMBL" id="KJL46839.1"/>
    </source>
</evidence>
<dbReference type="EMBL" id="JYJB01000010">
    <property type="protein sequence ID" value="KJL46839.1"/>
    <property type="molecule type" value="Genomic_DNA"/>
</dbReference>
<accession>A0A0M2HJH4</accession>
<keyword evidence="1" id="KW-1133">Transmembrane helix</keyword>
<dbReference type="AlphaFoldDB" id="A0A0M2HJH4"/>
<feature type="domain" description="DUF4350" evidence="2">
    <location>
        <begin position="64"/>
        <end position="226"/>
    </location>
</feature>
<dbReference type="Proteomes" id="UP000033900">
    <property type="component" value="Unassembled WGS sequence"/>
</dbReference>
<comment type="caution">
    <text evidence="3">The sequence shown here is derived from an EMBL/GenBank/DDBJ whole genome shotgun (WGS) entry which is preliminary data.</text>
</comment>
<dbReference type="RefSeq" id="WP_052676423.1">
    <property type="nucleotide sequence ID" value="NZ_JYJB01000010.1"/>
</dbReference>
<protein>
    <recommendedName>
        <fullName evidence="2">DUF4350 domain-containing protein</fullName>
    </recommendedName>
</protein>
<dbReference type="PATRIC" id="fig|273678.4.peg.3474"/>
<keyword evidence="1" id="KW-0812">Transmembrane</keyword>